<keyword evidence="4" id="KW-0812">Transmembrane</keyword>
<evidence type="ECO:0000256" key="13">
    <source>
        <dbReference type="SAM" id="MobiDB-lite"/>
    </source>
</evidence>
<keyword evidence="7" id="KW-1133">Transmembrane helix</keyword>
<gene>
    <name evidence="14" type="ORF">BDV95DRAFT_590035</name>
</gene>
<protein>
    <submittedName>
        <fullName evidence="14">Erg28 protein</fullName>
    </submittedName>
</protein>
<reference evidence="14 15" key="1">
    <citation type="submission" date="2020-01" db="EMBL/GenBank/DDBJ databases">
        <authorList>
            <consortium name="DOE Joint Genome Institute"/>
            <person name="Haridas S."/>
            <person name="Albert R."/>
            <person name="Binder M."/>
            <person name="Bloem J."/>
            <person name="Labutti K."/>
            <person name="Salamov A."/>
            <person name="Andreopoulos B."/>
            <person name="Baker S.E."/>
            <person name="Barry K."/>
            <person name="Bills G."/>
            <person name="Bluhm B.H."/>
            <person name="Cannon C."/>
            <person name="Castanera R."/>
            <person name="Culley D.E."/>
            <person name="Daum C."/>
            <person name="Ezra D."/>
            <person name="Gonzalez J.B."/>
            <person name="Henrissat B."/>
            <person name="Kuo A."/>
            <person name="Liang C."/>
            <person name="Lipzen A."/>
            <person name="Lutzoni F."/>
            <person name="Magnuson J."/>
            <person name="Mondo S."/>
            <person name="Nolan M."/>
            <person name="Ohm R."/>
            <person name="Pangilinan J."/>
            <person name="Park H.-J.H."/>
            <person name="Ramirez L."/>
            <person name="Alfaro M."/>
            <person name="Sun H."/>
            <person name="Tritt A."/>
            <person name="Yoshinaga Y."/>
            <person name="Zwiers L.-H.L."/>
            <person name="Turgeon B.G."/>
            <person name="Goodwin S.B."/>
            <person name="Spatafora J.W."/>
            <person name="Crous P.W."/>
            <person name="Grigoriev I.V."/>
        </authorList>
    </citation>
    <scope>NUCLEOTIDE SEQUENCE [LARGE SCALE GENOMIC DNA]</scope>
    <source>
        <strain evidence="14 15">CBS 611.86</strain>
    </source>
</reference>
<proteinExistence type="inferred from homology"/>
<keyword evidence="10" id="KW-0472">Membrane</keyword>
<evidence type="ECO:0000256" key="7">
    <source>
        <dbReference type="ARBA" id="ARBA00022989"/>
    </source>
</evidence>
<evidence type="ECO:0000256" key="2">
    <source>
        <dbReference type="ARBA" id="ARBA00005377"/>
    </source>
</evidence>
<organism evidence="14 15">
    <name type="scientific">Massariosphaeria phaeospora</name>
    <dbReference type="NCBI Taxonomy" id="100035"/>
    <lineage>
        <taxon>Eukaryota</taxon>
        <taxon>Fungi</taxon>
        <taxon>Dikarya</taxon>
        <taxon>Ascomycota</taxon>
        <taxon>Pezizomycotina</taxon>
        <taxon>Dothideomycetes</taxon>
        <taxon>Pleosporomycetidae</taxon>
        <taxon>Pleosporales</taxon>
        <taxon>Pleosporales incertae sedis</taxon>
        <taxon>Massariosphaeria</taxon>
    </lineage>
</organism>
<dbReference type="PANTHER" id="PTHR15451">
    <property type="entry name" value="ERGOSTEROL BIOSYNTHETIC PROTEIN 28-RELATED"/>
    <property type="match status" value="1"/>
</dbReference>
<dbReference type="PANTHER" id="PTHR15451:SF19">
    <property type="entry name" value="ERGOSTEROL BIOSYNTHETIC PROTEIN 28 HOMOLOG"/>
    <property type="match status" value="1"/>
</dbReference>
<evidence type="ECO:0000256" key="1">
    <source>
        <dbReference type="ARBA" id="ARBA00004477"/>
    </source>
</evidence>
<evidence type="ECO:0000256" key="3">
    <source>
        <dbReference type="ARBA" id="ARBA00022516"/>
    </source>
</evidence>
<dbReference type="InterPro" id="IPR005352">
    <property type="entry name" value="Erg28"/>
</dbReference>
<evidence type="ECO:0000313" key="14">
    <source>
        <dbReference type="EMBL" id="KAF2877447.1"/>
    </source>
</evidence>
<dbReference type="GO" id="GO:0016126">
    <property type="term" value="P:sterol biosynthetic process"/>
    <property type="evidence" value="ECO:0007669"/>
    <property type="project" value="UniProtKB-KW"/>
</dbReference>
<keyword evidence="8" id="KW-0756">Sterol biosynthesis</keyword>
<dbReference type="GO" id="GO:0005789">
    <property type="term" value="C:endoplasmic reticulum membrane"/>
    <property type="evidence" value="ECO:0007669"/>
    <property type="project" value="UniProtKB-SubCell"/>
</dbReference>
<keyword evidence="12" id="KW-0753">Steroid metabolism</keyword>
<evidence type="ECO:0000256" key="8">
    <source>
        <dbReference type="ARBA" id="ARBA00023011"/>
    </source>
</evidence>
<evidence type="ECO:0000256" key="6">
    <source>
        <dbReference type="ARBA" id="ARBA00022955"/>
    </source>
</evidence>
<dbReference type="Proteomes" id="UP000481861">
    <property type="component" value="Unassembled WGS sequence"/>
</dbReference>
<dbReference type="AlphaFoldDB" id="A0A7C8IPW3"/>
<keyword evidence="5" id="KW-0256">Endoplasmic reticulum</keyword>
<comment type="subcellular location">
    <subcellularLocation>
        <location evidence="1">Endoplasmic reticulum membrane</location>
        <topology evidence="1">Multi-pass membrane protein</topology>
    </subcellularLocation>
</comment>
<name>A0A7C8IPW3_9PLEO</name>
<evidence type="ECO:0000256" key="4">
    <source>
        <dbReference type="ARBA" id="ARBA00022692"/>
    </source>
</evidence>
<evidence type="ECO:0000256" key="9">
    <source>
        <dbReference type="ARBA" id="ARBA00023098"/>
    </source>
</evidence>
<keyword evidence="3" id="KW-0444">Lipid biosynthesis</keyword>
<comment type="caution">
    <text evidence="14">The sequence shown here is derived from an EMBL/GenBank/DDBJ whole genome shotgun (WGS) entry which is preliminary data.</text>
</comment>
<keyword evidence="11" id="KW-1207">Sterol metabolism</keyword>
<comment type="similarity">
    <text evidence="2">Belongs to the ERG28 family.</text>
</comment>
<keyword evidence="6" id="KW-0752">Steroid biosynthesis</keyword>
<accession>A0A7C8IPW3</accession>
<dbReference type="Pfam" id="PF03694">
    <property type="entry name" value="Erg28"/>
    <property type="match status" value="1"/>
</dbReference>
<keyword evidence="9" id="KW-0443">Lipid metabolism</keyword>
<dbReference type="GO" id="GO:0030674">
    <property type="term" value="F:protein-macromolecule adaptor activity"/>
    <property type="evidence" value="ECO:0007669"/>
    <property type="project" value="TreeGrafter"/>
</dbReference>
<evidence type="ECO:0000256" key="10">
    <source>
        <dbReference type="ARBA" id="ARBA00023136"/>
    </source>
</evidence>
<sequence>MADLSTLMSYLPLFDGLLPKWLLLVAIISVGNSIQSYATMHFTQRVYNPNPVARSSSPPPPASAAAPTDTTSKSRSPSPEPSSTDIPLQVTPLSARTFGTWTFLTSMVRLYAAYNIDDANMYQLAMWSYAVAWCHFMSEWWVFGTTRWGAPLAGPVLVSTGSLIWMALQWDYYVKA</sequence>
<evidence type="ECO:0000256" key="5">
    <source>
        <dbReference type="ARBA" id="ARBA00022824"/>
    </source>
</evidence>
<feature type="compositionally biased region" description="Low complexity" evidence="13">
    <location>
        <begin position="63"/>
        <end position="84"/>
    </location>
</feature>
<dbReference type="OrthoDB" id="6485510at2759"/>
<feature type="region of interest" description="Disordered" evidence="13">
    <location>
        <begin position="51"/>
        <end position="86"/>
    </location>
</feature>
<evidence type="ECO:0000256" key="12">
    <source>
        <dbReference type="ARBA" id="ARBA00023221"/>
    </source>
</evidence>
<evidence type="ECO:0000313" key="15">
    <source>
        <dbReference type="Proteomes" id="UP000481861"/>
    </source>
</evidence>
<evidence type="ECO:0000256" key="11">
    <source>
        <dbReference type="ARBA" id="ARBA00023166"/>
    </source>
</evidence>
<dbReference type="EMBL" id="JAADJZ010000002">
    <property type="protein sequence ID" value="KAF2877447.1"/>
    <property type="molecule type" value="Genomic_DNA"/>
</dbReference>
<keyword evidence="15" id="KW-1185">Reference proteome</keyword>